<evidence type="ECO:0000313" key="1">
    <source>
        <dbReference type="EMBL" id="QTX14687.1"/>
    </source>
</evidence>
<dbReference type="AlphaFoldDB" id="A0A8B0SXM0"/>
<accession>A0A8B0SXM0</accession>
<dbReference type="SUPFAM" id="SSF143011">
    <property type="entry name" value="RelE-like"/>
    <property type="match status" value="1"/>
</dbReference>
<proteinExistence type="predicted"/>
<sequence>MNSDGVFFWIFDERALKEWRKLGSTVREQLKKKLVEVLESPPD</sequence>
<name>A0A8B0SXM0_KLEPN</name>
<organism evidence="1">
    <name type="scientific">Klebsiella pneumoniae</name>
    <dbReference type="NCBI Taxonomy" id="573"/>
    <lineage>
        <taxon>Bacteria</taxon>
        <taxon>Pseudomonadati</taxon>
        <taxon>Pseudomonadota</taxon>
        <taxon>Gammaproteobacteria</taxon>
        <taxon>Enterobacterales</taxon>
        <taxon>Enterobacteriaceae</taxon>
        <taxon>Klebsiella/Raoultella group</taxon>
        <taxon>Klebsiella</taxon>
        <taxon>Klebsiella pneumoniae complex</taxon>
    </lineage>
</organism>
<reference evidence="1" key="1">
    <citation type="submission" date="2020-01" db="EMBL/GenBank/DDBJ databases">
        <authorList>
            <person name="Qin S."/>
        </authorList>
    </citation>
    <scope>NUCLEOTIDE SEQUENCE</scope>
    <source>
        <strain evidence="1">CVir17-16-YZ6g</strain>
        <plasmid evidence="1">p17-15-vir-like</plasmid>
    </source>
</reference>
<dbReference type="EMBL" id="MN956836">
    <property type="protein sequence ID" value="QTX14687.1"/>
    <property type="molecule type" value="Genomic_DNA"/>
</dbReference>
<protein>
    <submittedName>
        <fullName evidence="1">mRNA interferase RelE</fullName>
    </submittedName>
</protein>
<dbReference type="InterPro" id="IPR035093">
    <property type="entry name" value="RelE/ParE_toxin_dom_sf"/>
</dbReference>
<geneLocation type="plasmid" evidence="1">
    <name>p17-15-vir-like</name>
</geneLocation>
<keyword evidence="1" id="KW-0614">Plasmid</keyword>